<organism evidence="6 7">
    <name type="scientific">Desulfosarcina ovata subsp. ovata</name>
    <dbReference type="NCBI Taxonomy" id="2752305"/>
    <lineage>
        <taxon>Bacteria</taxon>
        <taxon>Pseudomonadati</taxon>
        <taxon>Thermodesulfobacteriota</taxon>
        <taxon>Desulfobacteria</taxon>
        <taxon>Desulfobacterales</taxon>
        <taxon>Desulfosarcinaceae</taxon>
        <taxon>Desulfosarcina</taxon>
    </lineage>
</organism>
<dbReference type="EMBL" id="AP021879">
    <property type="protein sequence ID" value="BBO89626.1"/>
    <property type="molecule type" value="Genomic_DNA"/>
</dbReference>
<feature type="coiled-coil region" evidence="4">
    <location>
        <begin position="257"/>
        <end position="284"/>
    </location>
</feature>
<evidence type="ECO:0000256" key="4">
    <source>
        <dbReference type="SAM" id="Coils"/>
    </source>
</evidence>
<dbReference type="InterPro" id="IPR052021">
    <property type="entry name" value="Type-I_RS_S_subunit"/>
</dbReference>
<sequence length="415" mass="47879">MVFLYYTLKNRIDQLQAKGKGATFKELSKADVKRFKIPLPPLNDQIRIATLLSRVDALIAKRKENLRLLDEFLKSTFLAMFGDPVQNSKGWKKRPLRKLLSAIESGWSPKCENRQAEEDEWGVLKLGAVTACNFLEIENKALPQSVVPKPEKEVKNGDLLFSRKNTYQLVAACAYIFNTRPHLMMSDLIFRLVVQDKNIINPISLWRLLINPKQRGLIQSLAGGAAGSMPNISKQKLMSVSLPVPPIEAQNQFAEIVKKVENLKSIYLRNLRELENLYVALSQKAFKGELDLSRIPLEKVFEPQIDYDENESEAGTPSFTSLEHEAISDPEERKRLLRQIFEDYFTSEPKRFSSFSDFWSRVEFNILDYMNEESPPLGIEDYDQVKVWLFEHLKRGEVEQTFNEHENQIKLRPKS</sequence>
<evidence type="ECO:0000259" key="5">
    <source>
        <dbReference type="Pfam" id="PF01420"/>
    </source>
</evidence>
<reference evidence="6 7" key="1">
    <citation type="submission" date="2019-11" db="EMBL/GenBank/DDBJ databases">
        <title>Comparative genomics of hydrocarbon-degrading Desulfosarcina strains.</title>
        <authorList>
            <person name="Watanabe M."/>
            <person name="Kojima H."/>
            <person name="Fukui M."/>
        </authorList>
    </citation>
    <scope>NUCLEOTIDE SEQUENCE [LARGE SCALE GENOMIC DNA]</scope>
    <source>
        <strain evidence="7">oXyS1</strain>
    </source>
</reference>
<gene>
    <name evidence="6" type="ORF">DSCOOX_28060</name>
</gene>
<dbReference type="Proteomes" id="UP000422108">
    <property type="component" value="Chromosome"/>
</dbReference>
<feature type="domain" description="Type I restriction modification DNA specificity" evidence="5">
    <location>
        <begin position="141"/>
        <end position="264"/>
    </location>
</feature>
<evidence type="ECO:0000256" key="2">
    <source>
        <dbReference type="ARBA" id="ARBA00022747"/>
    </source>
</evidence>
<keyword evidence="7" id="KW-1185">Reference proteome</keyword>
<dbReference type="REBASE" id="363267">
    <property type="entry name" value="S.DovoXyS1ORF28070P"/>
</dbReference>
<dbReference type="SUPFAM" id="SSF116734">
    <property type="entry name" value="DNA methylase specificity domain"/>
    <property type="match status" value="2"/>
</dbReference>
<keyword evidence="2" id="KW-0680">Restriction system</keyword>
<evidence type="ECO:0000313" key="7">
    <source>
        <dbReference type="Proteomes" id="UP000422108"/>
    </source>
</evidence>
<keyword evidence="3" id="KW-0238">DNA-binding</keyword>
<keyword evidence="4" id="KW-0175">Coiled coil</keyword>
<evidence type="ECO:0000313" key="6">
    <source>
        <dbReference type="EMBL" id="BBO89626.1"/>
    </source>
</evidence>
<accession>A0A5K8AAT5</accession>
<dbReference type="PANTHER" id="PTHR30408:SF12">
    <property type="entry name" value="TYPE I RESTRICTION ENZYME MJAVIII SPECIFICITY SUBUNIT"/>
    <property type="match status" value="1"/>
</dbReference>
<dbReference type="GO" id="GO:0009307">
    <property type="term" value="P:DNA restriction-modification system"/>
    <property type="evidence" value="ECO:0007669"/>
    <property type="project" value="UniProtKB-KW"/>
</dbReference>
<evidence type="ECO:0000256" key="3">
    <source>
        <dbReference type="ARBA" id="ARBA00023125"/>
    </source>
</evidence>
<dbReference type="PANTHER" id="PTHR30408">
    <property type="entry name" value="TYPE-1 RESTRICTION ENZYME ECOKI SPECIFICITY PROTEIN"/>
    <property type="match status" value="1"/>
</dbReference>
<dbReference type="Gene3D" id="3.90.220.20">
    <property type="entry name" value="DNA methylase specificity domains"/>
    <property type="match status" value="2"/>
</dbReference>
<dbReference type="GO" id="GO:0003677">
    <property type="term" value="F:DNA binding"/>
    <property type="evidence" value="ECO:0007669"/>
    <property type="project" value="UniProtKB-KW"/>
</dbReference>
<dbReference type="InterPro" id="IPR000055">
    <property type="entry name" value="Restrct_endonuc_typeI_TRD"/>
</dbReference>
<dbReference type="Pfam" id="PF01420">
    <property type="entry name" value="Methylase_S"/>
    <property type="match status" value="2"/>
</dbReference>
<feature type="domain" description="Type I restriction modification DNA specificity" evidence="5">
    <location>
        <begin position="3"/>
        <end position="64"/>
    </location>
</feature>
<name>A0A5K8AAT5_9BACT</name>
<evidence type="ECO:0000256" key="1">
    <source>
        <dbReference type="ARBA" id="ARBA00010923"/>
    </source>
</evidence>
<dbReference type="AlphaFoldDB" id="A0A5K8AAT5"/>
<dbReference type="InterPro" id="IPR044946">
    <property type="entry name" value="Restrct_endonuc_typeI_TRD_sf"/>
</dbReference>
<comment type="similarity">
    <text evidence="1">Belongs to the type-I restriction system S methylase family.</text>
</comment>
<protein>
    <recommendedName>
        <fullName evidence="5">Type I restriction modification DNA specificity domain-containing protein</fullName>
    </recommendedName>
</protein>
<proteinExistence type="inferred from homology"/>